<gene>
    <name evidence="1" type="ORF">TELCIR_20350</name>
</gene>
<dbReference type="PANTHER" id="PTHR10672">
    <property type="entry name" value="ADDUCIN"/>
    <property type="match status" value="1"/>
</dbReference>
<dbReference type="GO" id="GO:0014069">
    <property type="term" value="C:postsynaptic density"/>
    <property type="evidence" value="ECO:0007669"/>
    <property type="project" value="TreeGrafter"/>
</dbReference>
<protein>
    <submittedName>
        <fullName evidence="1">Uncharacterized protein</fullName>
    </submittedName>
</protein>
<feature type="non-terminal residue" evidence="1">
    <location>
        <position position="1"/>
    </location>
</feature>
<dbReference type="EMBL" id="KZ361926">
    <property type="protein sequence ID" value="PIO58219.1"/>
    <property type="molecule type" value="Genomic_DNA"/>
</dbReference>
<dbReference type="GO" id="GO:0051015">
    <property type="term" value="F:actin filament binding"/>
    <property type="evidence" value="ECO:0007669"/>
    <property type="project" value="TreeGrafter"/>
</dbReference>
<dbReference type="GO" id="GO:0005856">
    <property type="term" value="C:cytoskeleton"/>
    <property type="evidence" value="ECO:0007669"/>
    <property type="project" value="TreeGrafter"/>
</dbReference>
<proteinExistence type="predicted"/>
<evidence type="ECO:0000313" key="1">
    <source>
        <dbReference type="EMBL" id="PIO58219.1"/>
    </source>
</evidence>
<accession>A0A2G9TJS1</accession>
<dbReference type="InterPro" id="IPR051017">
    <property type="entry name" value="Aldolase-II_Adducin_sf"/>
</dbReference>
<keyword evidence="2" id="KW-1185">Reference proteome</keyword>
<dbReference type="OrthoDB" id="3238794at2759"/>
<feature type="non-terminal residue" evidence="1">
    <location>
        <position position="87"/>
    </location>
</feature>
<sequence length="87" mass="9658">ESGRLGKTTAGPQSQILDGVTYEDISKMTLNGEDVIGQSDRTVLIGTASKGIIDRQHQHNAQVYRQLYASNPFACETDEDIRNYIQE</sequence>
<dbReference type="GO" id="GO:0005886">
    <property type="term" value="C:plasma membrane"/>
    <property type="evidence" value="ECO:0007669"/>
    <property type="project" value="TreeGrafter"/>
</dbReference>
<reference evidence="1 2" key="1">
    <citation type="submission" date="2015-09" db="EMBL/GenBank/DDBJ databases">
        <title>Draft genome of the parasitic nematode Teladorsagia circumcincta isolate WARC Sus (inbred).</title>
        <authorList>
            <person name="Mitreva M."/>
        </authorList>
    </citation>
    <scope>NUCLEOTIDE SEQUENCE [LARGE SCALE GENOMIC DNA]</scope>
    <source>
        <strain evidence="1 2">S</strain>
    </source>
</reference>
<organism evidence="1 2">
    <name type="scientific">Teladorsagia circumcincta</name>
    <name type="common">Brown stomach worm</name>
    <name type="synonym">Ostertagia circumcincta</name>
    <dbReference type="NCBI Taxonomy" id="45464"/>
    <lineage>
        <taxon>Eukaryota</taxon>
        <taxon>Metazoa</taxon>
        <taxon>Ecdysozoa</taxon>
        <taxon>Nematoda</taxon>
        <taxon>Chromadorea</taxon>
        <taxon>Rhabditida</taxon>
        <taxon>Rhabditina</taxon>
        <taxon>Rhabditomorpha</taxon>
        <taxon>Strongyloidea</taxon>
        <taxon>Trichostrongylidae</taxon>
        <taxon>Teladorsagia</taxon>
    </lineage>
</organism>
<evidence type="ECO:0000313" key="2">
    <source>
        <dbReference type="Proteomes" id="UP000230423"/>
    </source>
</evidence>
<dbReference type="Proteomes" id="UP000230423">
    <property type="component" value="Unassembled WGS sequence"/>
</dbReference>
<dbReference type="AlphaFoldDB" id="A0A2G9TJS1"/>
<name>A0A2G9TJS1_TELCI</name>
<dbReference type="PANTHER" id="PTHR10672:SF3">
    <property type="entry name" value="PROTEIN HU-LI TAI SHAO"/>
    <property type="match status" value="1"/>
</dbReference>